<evidence type="ECO:0000256" key="1">
    <source>
        <dbReference type="SAM" id="Phobius"/>
    </source>
</evidence>
<reference evidence="2 3" key="1">
    <citation type="submission" date="2021-03" db="EMBL/GenBank/DDBJ databases">
        <authorList>
            <person name="King G.J."/>
            <person name="Bancroft I."/>
            <person name="Baten A."/>
            <person name="Bloomfield J."/>
            <person name="Borpatragohain P."/>
            <person name="He Z."/>
            <person name="Irish N."/>
            <person name="Irwin J."/>
            <person name="Liu K."/>
            <person name="Mauleon R.P."/>
            <person name="Moore J."/>
            <person name="Morris R."/>
            <person name="Ostergaard L."/>
            <person name="Wang B."/>
            <person name="Wells R."/>
        </authorList>
    </citation>
    <scope>NUCLEOTIDE SEQUENCE [LARGE SCALE GENOMIC DNA]</scope>
    <source>
        <strain evidence="2">R-o-18</strain>
        <tissue evidence="2">Leaf</tissue>
    </source>
</reference>
<evidence type="ECO:0000313" key="2">
    <source>
        <dbReference type="EMBL" id="KAG5409620.1"/>
    </source>
</evidence>
<keyword evidence="1" id="KW-0812">Transmembrane</keyword>
<dbReference type="EMBL" id="JADBGQ010000002">
    <property type="protein sequence ID" value="KAG5409620.1"/>
    <property type="molecule type" value="Genomic_DNA"/>
</dbReference>
<gene>
    <name evidence="2" type="primary">A02p020880.1_BraROA</name>
    <name evidence="2" type="ORF">IGI04_005939</name>
</gene>
<feature type="transmembrane region" description="Helical" evidence="1">
    <location>
        <begin position="43"/>
        <end position="60"/>
    </location>
</feature>
<accession>A0ABQ7NFF9</accession>
<keyword evidence="3" id="KW-1185">Reference proteome</keyword>
<keyword evidence="1" id="KW-0472">Membrane</keyword>
<sequence>MVSDLTVSVPLLKPETRIYLNDGVICSLLLVSLSVVSSSQPKLVIWVLAFVICVRCGVWLSDVLFRVGIAQDICSLVQLQCYRVLWKGSE</sequence>
<organism evidence="2 3">
    <name type="scientific">Brassica rapa subsp. trilocularis</name>
    <dbReference type="NCBI Taxonomy" id="1813537"/>
    <lineage>
        <taxon>Eukaryota</taxon>
        <taxon>Viridiplantae</taxon>
        <taxon>Streptophyta</taxon>
        <taxon>Embryophyta</taxon>
        <taxon>Tracheophyta</taxon>
        <taxon>Spermatophyta</taxon>
        <taxon>Magnoliopsida</taxon>
        <taxon>eudicotyledons</taxon>
        <taxon>Gunneridae</taxon>
        <taxon>Pentapetalae</taxon>
        <taxon>rosids</taxon>
        <taxon>malvids</taxon>
        <taxon>Brassicales</taxon>
        <taxon>Brassicaceae</taxon>
        <taxon>Brassiceae</taxon>
        <taxon>Brassica</taxon>
    </lineage>
</organism>
<protein>
    <submittedName>
        <fullName evidence="2">Uncharacterized protein</fullName>
    </submittedName>
</protein>
<name>A0ABQ7NFF9_BRACM</name>
<keyword evidence="1" id="KW-1133">Transmembrane helix</keyword>
<evidence type="ECO:0000313" key="3">
    <source>
        <dbReference type="Proteomes" id="UP000823674"/>
    </source>
</evidence>
<proteinExistence type="predicted"/>
<comment type="caution">
    <text evidence="2">The sequence shown here is derived from an EMBL/GenBank/DDBJ whole genome shotgun (WGS) entry which is preliminary data.</text>
</comment>
<dbReference type="Proteomes" id="UP000823674">
    <property type="component" value="Chromosome A02"/>
</dbReference>